<evidence type="ECO:0000256" key="6">
    <source>
        <dbReference type="ARBA" id="ARBA00022723"/>
    </source>
</evidence>
<dbReference type="SUPFAM" id="SSF56281">
    <property type="entry name" value="Metallo-hydrolase/oxidoreductase"/>
    <property type="match status" value="1"/>
</dbReference>
<keyword evidence="7" id="KW-0732">Signal</keyword>
<dbReference type="EC" id="3.5.2.6" evidence="5"/>
<evidence type="ECO:0000256" key="8">
    <source>
        <dbReference type="ARBA" id="ARBA00022764"/>
    </source>
</evidence>
<comment type="similarity">
    <text evidence="4">Belongs to the metallo-beta-lactamase superfamily. Class-B beta-lactamase family.</text>
</comment>
<keyword evidence="11" id="KW-0046">Antibiotic resistance</keyword>
<dbReference type="GO" id="GO:0008800">
    <property type="term" value="F:beta-lactamase activity"/>
    <property type="evidence" value="ECO:0007669"/>
    <property type="project" value="UniProtKB-EC"/>
</dbReference>
<evidence type="ECO:0000256" key="3">
    <source>
        <dbReference type="ARBA" id="ARBA00004418"/>
    </source>
</evidence>
<dbReference type="RefSeq" id="WP_092264101.1">
    <property type="nucleotide sequence ID" value="NZ_FNZA01000005.1"/>
</dbReference>
<evidence type="ECO:0000256" key="5">
    <source>
        <dbReference type="ARBA" id="ARBA00012865"/>
    </source>
</evidence>
<comment type="catalytic activity">
    <reaction evidence="1">
        <text>a beta-lactam + H2O = a substituted beta-amino acid</text>
        <dbReference type="Rhea" id="RHEA:20401"/>
        <dbReference type="ChEBI" id="CHEBI:15377"/>
        <dbReference type="ChEBI" id="CHEBI:35627"/>
        <dbReference type="ChEBI" id="CHEBI:140347"/>
        <dbReference type="EC" id="3.5.2.6"/>
    </reaction>
</comment>
<evidence type="ECO:0000256" key="7">
    <source>
        <dbReference type="ARBA" id="ARBA00022729"/>
    </source>
</evidence>
<dbReference type="InterPro" id="IPR050855">
    <property type="entry name" value="NDM-1-like"/>
</dbReference>
<dbReference type="GO" id="GO:0046677">
    <property type="term" value="P:response to antibiotic"/>
    <property type="evidence" value="ECO:0007669"/>
    <property type="project" value="UniProtKB-KW"/>
</dbReference>
<dbReference type="CDD" id="cd07721">
    <property type="entry name" value="yflN-like_MBL-fold"/>
    <property type="match status" value="1"/>
</dbReference>
<dbReference type="AlphaFoldDB" id="A0A1H6XJM0"/>
<sequence length="235" mass="25384">MSQPPIRLALFGLVNTYLVPEEDGLTLIDTGMPPLVPRIVKTAARLGKLVRRVLLTHGHTDHAGGLDAVRNAFSHAEVMMHGADLHHLEEGGVATRPDHLLRGGERIGSLRVIPAPGHSAGQVAFLDGRDGTLYAGDSFTTLGKTRAVSEFQLGFGTLPWLASEDRAQATRSAALLADLPGVRWLAPGHGTPQAGPTPLMREAVLRAQQDWPVPPWQLAFIRPLQRAMAARPRRD</sequence>
<evidence type="ECO:0000313" key="14">
    <source>
        <dbReference type="Proteomes" id="UP000199223"/>
    </source>
</evidence>
<keyword evidence="14" id="KW-1185">Reference proteome</keyword>
<evidence type="ECO:0000259" key="12">
    <source>
        <dbReference type="SMART" id="SM00849"/>
    </source>
</evidence>
<dbReference type="Proteomes" id="UP000199223">
    <property type="component" value="Unassembled WGS sequence"/>
</dbReference>
<feature type="domain" description="Metallo-beta-lactamase" evidence="12">
    <location>
        <begin position="13"/>
        <end position="189"/>
    </location>
</feature>
<organism evidence="13 14">
    <name type="scientific">Deinococcus reticulitermitis</name>
    <dbReference type="NCBI Taxonomy" id="856736"/>
    <lineage>
        <taxon>Bacteria</taxon>
        <taxon>Thermotogati</taxon>
        <taxon>Deinococcota</taxon>
        <taxon>Deinococci</taxon>
        <taxon>Deinococcales</taxon>
        <taxon>Deinococcaceae</taxon>
        <taxon>Deinococcus</taxon>
    </lineage>
</organism>
<dbReference type="Gene3D" id="3.60.15.10">
    <property type="entry name" value="Ribonuclease Z/Hydroxyacylglutathione hydrolase-like"/>
    <property type="match status" value="1"/>
</dbReference>
<evidence type="ECO:0000256" key="10">
    <source>
        <dbReference type="ARBA" id="ARBA00022833"/>
    </source>
</evidence>
<dbReference type="GO" id="GO:0017001">
    <property type="term" value="P:antibiotic catabolic process"/>
    <property type="evidence" value="ECO:0007669"/>
    <property type="project" value="InterPro"/>
</dbReference>
<dbReference type="PANTHER" id="PTHR42951">
    <property type="entry name" value="METALLO-BETA-LACTAMASE DOMAIN-CONTAINING"/>
    <property type="match status" value="1"/>
</dbReference>
<dbReference type="PANTHER" id="PTHR42951:SF9">
    <property type="entry name" value="METAL-DEPENDENT HYDROLASE"/>
    <property type="match status" value="1"/>
</dbReference>
<keyword evidence="10" id="KW-0862">Zinc</keyword>
<dbReference type="OrthoDB" id="9802248at2"/>
<evidence type="ECO:0000256" key="9">
    <source>
        <dbReference type="ARBA" id="ARBA00022801"/>
    </source>
</evidence>
<gene>
    <name evidence="13" type="ORF">SAMN04488058_105114</name>
</gene>
<name>A0A1H6XJM0_9DEIO</name>
<keyword evidence="8" id="KW-0574">Periplasm</keyword>
<evidence type="ECO:0000256" key="2">
    <source>
        <dbReference type="ARBA" id="ARBA00001947"/>
    </source>
</evidence>
<comment type="cofactor">
    <cofactor evidence="2">
        <name>Zn(2+)</name>
        <dbReference type="ChEBI" id="CHEBI:29105"/>
    </cofactor>
</comment>
<dbReference type="GO" id="GO:0008270">
    <property type="term" value="F:zinc ion binding"/>
    <property type="evidence" value="ECO:0007669"/>
    <property type="project" value="InterPro"/>
</dbReference>
<dbReference type="InterPro" id="IPR036866">
    <property type="entry name" value="RibonucZ/Hydroxyglut_hydro"/>
</dbReference>
<dbReference type="GO" id="GO:0042597">
    <property type="term" value="C:periplasmic space"/>
    <property type="evidence" value="ECO:0007669"/>
    <property type="project" value="UniProtKB-SubCell"/>
</dbReference>
<dbReference type="Pfam" id="PF00753">
    <property type="entry name" value="Lactamase_B"/>
    <property type="match status" value="1"/>
</dbReference>
<evidence type="ECO:0000313" key="13">
    <source>
        <dbReference type="EMBL" id="SEJ25082.1"/>
    </source>
</evidence>
<evidence type="ECO:0000256" key="1">
    <source>
        <dbReference type="ARBA" id="ARBA00001526"/>
    </source>
</evidence>
<dbReference type="SMART" id="SM00849">
    <property type="entry name" value="Lactamase_B"/>
    <property type="match status" value="1"/>
</dbReference>
<evidence type="ECO:0000256" key="4">
    <source>
        <dbReference type="ARBA" id="ARBA00005250"/>
    </source>
</evidence>
<accession>A0A1H6XJM0</accession>
<protein>
    <recommendedName>
        <fullName evidence="5">beta-lactamase</fullName>
        <ecNumber evidence="5">3.5.2.6</ecNumber>
    </recommendedName>
</protein>
<dbReference type="InterPro" id="IPR001018">
    <property type="entry name" value="Beta-lactamase_class-B_CS"/>
</dbReference>
<dbReference type="STRING" id="856736.SAMN04488058_105114"/>
<proteinExistence type="inferred from homology"/>
<dbReference type="PROSITE" id="PS00743">
    <property type="entry name" value="BETA_LACTAMASE_B_1"/>
    <property type="match status" value="1"/>
</dbReference>
<comment type="subcellular location">
    <subcellularLocation>
        <location evidence="3">Periplasm</location>
    </subcellularLocation>
</comment>
<evidence type="ECO:0000256" key="11">
    <source>
        <dbReference type="ARBA" id="ARBA00023251"/>
    </source>
</evidence>
<keyword evidence="9" id="KW-0378">Hydrolase</keyword>
<dbReference type="InterPro" id="IPR001279">
    <property type="entry name" value="Metallo-B-lactamas"/>
</dbReference>
<dbReference type="EMBL" id="FNZA01000005">
    <property type="protein sequence ID" value="SEJ25082.1"/>
    <property type="molecule type" value="Genomic_DNA"/>
</dbReference>
<reference evidence="14" key="1">
    <citation type="submission" date="2016-10" db="EMBL/GenBank/DDBJ databases">
        <authorList>
            <person name="Varghese N."/>
            <person name="Submissions S."/>
        </authorList>
    </citation>
    <scope>NUCLEOTIDE SEQUENCE [LARGE SCALE GENOMIC DNA]</scope>
    <source>
        <strain evidence="14">CGMCC 1.10218</strain>
    </source>
</reference>
<keyword evidence="6" id="KW-0479">Metal-binding</keyword>